<dbReference type="GO" id="GO:0016874">
    <property type="term" value="F:ligase activity"/>
    <property type="evidence" value="ECO:0007669"/>
    <property type="project" value="UniProtKB-KW"/>
</dbReference>
<evidence type="ECO:0000313" key="7">
    <source>
        <dbReference type="EMBL" id="MDM4015033.1"/>
    </source>
</evidence>
<evidence type="ECO:0000256" key="3">
    <source>
        <dbReference type="ARBA" id="ARBA00022989"/>
    </source>
</evidence>
<feature type="transmembrane region" description="Helical" evidence="5">
    <location>
        <begin position="202"/>
        <end position="224"/>
    </location>
</feature>
<protein>
    <submittedName>
        <fullName evidence="7">O-antigen ligase family protein</fullName>
    </submittedName>
</protein>
<keyword evidence="7" id="KW-0436">Ligase</keyword>
<accession>A0ABT7PEW4</accession>
<feature type="transmembrane region" description="Helical" evidence="5">
    <location>
        <begin position="155"/>
        <end position="174"/>
    </location>
</feature>
<evidence type="ECO:0000313" key="8">
    <source>
        <dbReference type="Proteomes" id="UP001239462"/>
    </source>
</evidence>
<feature type="transmembrane region" description="Helical" evidence="5">
    <location>
        <begin position="297"/>
        <end position="316"/>
    </location>
</feature>
<dbReference type="SUPFAM" id="SSF48452">
    <property type="entry name" value="TPR-like"/>
    <property type="match status" value="1"/>
</dbReference>
<evidence type="ECO:0000256" key="4">
    <source>
        <dbReference type="ARBA" id="ARBA00023136"/>
    </source>
</evidence>
<dbReference type="PANTHER" id="PTHR37422">
    <property type="entry name" value="TEICHURONIC ACID BIOSYNTHESIS PROTEIN TUAE"/>
    <property type="match status" value="1"/>
</dbReference>
<dbReference type="Pfam" id="PF04932">
    <property type="entry name" value="Wzy_C"/>
    <property type="match status" value="1"/>
</dbReference>
<feature type="transmembrane region" description="Helical" evidence="5">
    <location>
        <begin position="236"/>
        <end position="254"/>
    </location>
</feature>
<keyword evidence="4 5" id="KW-0472">Membrane</keyword>
<feature type="transmembrane region" description="Helical" evidence="5">
    <location>
        <begin position="396"/>
        <end position="417"/>
    </location>
</feature>
<dbReference type="InterPro" id="IPR007016">
    <property type="entry name" value="O-antigen_ligase-rel_domated"/>
</dbReference>
<evidence type="ECO:0000259" key="6">
    <source>
        <dbReference type="Pfam" id="PF04932"/>
    </source>
</evidence>
<dbReference type="Gene3D" id="1.25.40.10">
    <property type="entry name" value="Tetratricopeptide repeat domain"/>
    <property type="match status" value="1"/>
</dbReference>
<feature type="domain" description="O-antigen ligase-related" evidence="6">
    <location>
        <begin position="257"/>
        <end position="402"/>
    </location>
</feature>
<dbReference type="EMBL" id="JASZZN010000004">
    <property type="protein sequence ID" value="MDM4015033.1"/>
    <property type="molecule type" value="Genomic_DNA"/>
</dbReference>
<comment type="subcellular location">
    <subcellularLocation>
        <location evidence="1">Membrane</location>
        <topology evidence="1">Multi-pass membrane protein</topology>
    </subcellularLocation>
</comment>
<keyword evidence="3 5" id="KW-1133">Transmembrane helix</keyword>
<feature type="transmembrane region" description="Helical" evidence="5">
    <location>
        <begin position="66"/>
        <end position="84"/>
    </location>
</feature>
<proteinExistence type="predicted"/>
<reference evidence="7 8" key="1">
    <citation type="submission" date="2023-06" db="EMBL/GenBank/DDBJ databases">
        <title>Roseiconus lacunae JC819 isolated from Gulf of Mannar region, Tamil Nadu.</title>
        <authorList>
            <person name="Pk S."/>
            <person name="Ch S."/>
            <person name="Ch V.R."/>
        </authorList>
    </citation>
    <scope>NUCLEOTIDE SEQUENCE [LARGE SCALE GENOMIC DNA]</scope>
    <source>
        <strain evidence="7 8">JC819</strain>
    </source>
</reference>
<feature type="transmembrane region" description="Helical" evidence="5">
    <location>
        <begin position="424"/>
        <end position="441"/>
    </location>
</feature>
<dbReference type="Proteomes" id="UP001239462">
    <property type="component" value="Unassembled WGS sequence"/>
</dbReference>
<feature type="transmembrane region" description="Helical" evidence="5">
    <location>
        <begin position="33"/>
        <end position="54"/>
    </location>
</feature>
<feature type="transmembrane region" description="Helical" evidence="5">
    <location>
        <begin position="128"/>
        <end position="148"/>
    </location>
</feature>
<evidence type="ECO:0000256" key="2">
    <source>
        <dbReference type="ARBA" id="ARBA00022692"/>
    </source>
</evidence>
<gene>
    <name evidence="7" type="ORF">QTN89_06300</name>
</gene>
<evidence type="ECO:0000256" key="5">
    <source>
        <dbReference type="SAM" id="Phobius"/>
    </source>
</evidence>
<feature type="transmembrane region" description="Helical" evidence="5">
    <location>
        <begin position="260"/>
        <end position="285"/>
    </location>
</feature>
<dbReference type="PANTHER" id="PTHR37422:SF23">
    <property type="entry name" value="TEICHURONIC ACID BIOSYNTHESIS PROTEIN TUAE"/>
    <property type="match status" value="1"/>
</dbReference>
<keyword evidence="2 5" id="KW-0812">Transmembrane</keyword>
<evidence type="ECO:0000256" key="1">
    <source>
        <dbReference type="ARBA" id="ARBA00004141"/>
    </source>
</evidence>
<dbReference type="InterPro" id="IPR051533">
    <property type="entry name" value="WaaL-like"/>
</dbReference>
<organism evidence="7 8">
    <name type="scientific">Roseiconus lacunae</name>
    <dbReference type="NCBI Taxonomy" id="2605694"/>
    <lineage>
        <taxon>Bacteria</taxon>
        <taxon>Pseudomonadati</taxon>
        <taxon>Planctomycetota</taxon>
        <taxon>Planctomycetia</taxon>
        <taxon>Pirellulales</taxon>
        <taxon>Pirellulaceae</taxon>
        <taxon>Roseiconus</taxon>
    </lineage>
</organism>
<dbReference type="RefSeq" id="WP_289162604.1">
    <property type="nucleotide sequence ID" value="NZ_JASZZN010000004.1"/>
</dbReference>
<keyword evidence="8" id="KW-1185">Reference proteome</keyword>
<sequence>MDFKQIFFCSIGACLALLGPLAAIEFGGVLPWTHYVAGLGGCGLGAIAVVVAFTRHGLIGASFLRRFWPLLLWVVFTWIQVVRLEPSIVSVVSPGSYSAYTVWLEPLLPMEQLPGSFPISIAADLSRHAAAVMTLLLPLVFAVSVFCRERSQVECVLVALSVGIGLHAAFGIAMEFAPALRGYDERLTLGRSFGSFVNHNNAAFMLNLGLGCGIGIFVSRIAALTGVQYGPDGVDFGALSLVFADPLALVGLVSGSLSGAGLLMCGSRAGLVAGVVGCVLVAAWFNRGRGWGSVPAISAGAAFVLLIGFLLLAPFAKSFRSVERFDRLSVRSIDGLFNDVRFQHWPDGFRAAMEYLPAGSGIATYSYAYLPYQQSGSEAWFQHADNLWLELLVEQGLVGVAVAMSVLAMLLIALVRLSRSNEPLDFGLQAAGFYIIGATIWSQCFDFGLIVGGNLLAFTCFWAVVLSRCPVLTPRKYAVGNQRNSDSLVQFASPLRRMISGSVGGACLVAAAVCLPELYRDAVCDSLERQAEVAFRSNRNDKDVVERQAQLLNLAIAESPSYELLDLGAAINRQAGRLQSVAGMNLESREELRDAYVRTGVSARRKAWRNRPGEAIELPAQYEVAVRATEASLKRMPLGFESRGQLVALDFVHRRRESSHQALLQLYALQKRNPGQLARVAKLAVDGGDTALAARAWRDATQLKPIRSKEAVDFARSDPSISISDLISDAPECQRIAVGHALSLESESPEQVDQLDAFFTDAIGLLDCESCIKDIERTNCEQILADALLHVGRSSESIEHLREAVRFYPASVKLRVKLIRRVVQFGTTSDALELAQQAKQDFPEERSFQVLIDQMMAASDHQAEQKN</sequence>
<dbReference type="InterPro" id="IPR011990">
    <property type="entry name" value="TPR-like_helical_dom_sf"/>
</dbReference>
<comment type="caution">
    <text evidence="7">The sequence shown here is derived from an EMBL/GenBank/DDBJ whole genome shotgun (WGS) entry which is preliminary data.</text>
</comment>
<name>A0ABT7PEW4_9BACT</name>